<dbReference type="GO" id="GO:0046872">
    <property type="term" value="F:metal ion binding"/>
    <property type="evidence" value="ECO:0007669"/>
    <property type="project" value="UniProtKB-KW"/>
</dbReference>
<evidence type="ECO:0000256" key="9">
    <source>
        <dbReference type="ARBA" id="ARBA00022989"/>
    </source>
</evidence>
<name>A0A8J2VY03_9NEOP</name>
<keyword evidence="8" id="KW-0735">Signal-anchor</keyword>
<dbReference type="PANTHER" id="PTHR12871">
    <property type="entry name" value="BETA-1,2-N-ACETYLGLUCOSAMINYLTRANSFERASE II"/>
    <property type="match status" value="1"/>
</dbReference>
<dbReference type="GO" id="GO:0009312">
    <property type="term" value="P:oligosaccharide biosynthetic process"/>
    <property type="evidence" value="ECO:0007669"/>
    <property type="project" value="InterPro"/>
</dbReference>
<keyword evidence="13" id="KW-0325">Glycoprotein</keyword>
<evidence type="ECO:0000313" key="17">
    <source>
        <dbReference type="Proteomes" id="UP000789524"/>
    </source>
</evidence>
<evidence type="ECO:0000256" key="4">
    <source>
        <dbReference type="ARBA" id="ARBA00022676"/>
    </source>
</evidence>
<organism evidence="16 17">
    <name type="scientific">Danaus chrysippus</name>
    <name type="common">African queen</name>
    <dbReference type="NCBI Taxonomy" id="151541"/>
    <lineage>
        <taxon>Eukaryota</taxon>
        <taxon>Metazoa</taxon>
        <taxon>Ecdysozoa</taxon>
        <taxon>Arthropoda</taxon>
        <taxon>Hexapoda</taxon>
        <taxon>Insecta</taxon>
        <taxon>Pterygota</taxon>
        <taxon>Neoptera</taxon>
        <taxon>Endopterygota</taxon>
        <taxon>Lepidoptera</taxon>
        <taxon>Glossata</taxon>
        <taxon>Ditrysia</taxon>
        <taxon>Papilionoidea</taxon>
        <taxon>Nymphalidae</taxon>
        <taxon>Danainae</taxon>
        <taxon>Danaini</taxon>
        <taxon>Danaina</taxon>
        <taxon>Danaus</taxon>
        <taxon>Anosia</taxon>
    </lineage>
</organism>
<protein>
    <submittedName>
        <fullName evidence="16">(African queen) hypothetical protein</fullName>
    </submittedName>
</protein>
<dbReference type="PANTHER" id="PTHR12871:SF0">
    <property type="entry name" value="ALPHA-1,6-MANNOSYL-GLYCOPROTEIN 2-BETA-N-ACETYLGLUCOSAMINYLTRANSFERASE"/>
    <property type="match status" value="1"/>
</dbReference>
<evidence type="ECO:0000256" key="3">
    <source>
        <dbReference type="ARBA" id="ARBA00004922"/>
    </source>
</evidence>
<evidence type="ECO:0000256" key="14">
    <source>
        <dbReference type="ARBA" id="ARBA00023211"/>
    </source>
</evidence>
<keyword evidence="10" id="KW-0333">Golgi apparatus</keyword>
<dbReference type="GO" id="GO:0008455">
    <property type="term" value="F:alpha-1,6-mannosylglycoprotein 2-beta-N-acetylglucosaminyltransferase activity"/>
    <property type="evidence" value="ECO:0007669"/>
    <property type="project" value="InterPro"/>
</dbReference>
<dbReference type="AlphaFoldDB" id="A0A8J2VY03"/>
<dbReference type="GO" id="GO:0000139">
    <property type="term" value="C:Golgi membrane"/>
    <property type="evidence" value="ECO:0007669"/>
    <property type="project" value="UniProtKB-SubCell"/>
</dbReference>
<dbReference type="Pfam" id="PF05060">
    <property type="entry name" value="MGAT2"/>
    <property type="match status" value="1"/>
</dbReference>
<dbReference type="GO" id="GO:0005795">
    <property type="term" value="C:Golgi stack"/>
    <property type="evidence" value="ECO:0007669"/>
    <property type="project" value="InterPro"/>
</dbReference>
<evidence type="ECO:0000256" key="8">
    <source>
        <dbReference type="ARBA" id="ARBA00022968"/>
    </source>
</evidence>
<keyword evidence="9" id="KW-1133">Transmembrane helix</keyword>
<evidence type="ECO:0000256" key="6">
    <source>
        <dbReference type="ARBA" id="ARBA00022692"/>
    </source>
</evidence>
<evidence type="ECO:0000256" key="2">
    <source>
        <dbReference type="ARBA" id="ARBA00004323"/>
    </source>
</evidence>
<evidence type="ECO:0000256" key="10">
    <source>
        <dbReference type="ARBA" id="ARBA00023034"/>
    </source>
</evidence>
<keyword evidence="12 15" id="KW-1015">Disulfide bond</keyword>
<dbReference type="InterPro" id="IPR007754">
    <property type="entry name" value="GlcNAc_II"/>
</dbReference>
<keyword evidence="17" id="KW-1185">Reference proteome</keyword>
<dbReference type="UniPathway" id="UPA00378"/>
<evidence type="ECO:0000256" key="15">
    <source>
        <dbReference type="PIRSR" id="PIRSR607754-3"/>
    </source>
</evidence>
<sequence>MNLLSVEQWRPPFDLGLAFNRTTWRKIFSYSSHYCMFDDSSWSYSMWNLFGNFPKGYVTMVRFMTPRVLNSKEIVYSERKFNEYVDGFNTLNVFCKNVKAVFLFGPEGVVGRVHKCPQKDDGGWNDMRDKLLCLDPLMSTTTE</sequence>
<comment type="pathway">
    <text evidence="3">Protein modification; protein glycosylation.</text>
</comment>
<keyword evidence="5" id="KW-0808">Transferase</keyword>
<dbReference type="Proteomes" id="UP000789524">
    <property type="component" value="Unassembled WGS sequence"/>
</dbReference>
<keyword evidence="14" id="KW-0464">Manganese</keyword>
<gene>
    <name evidence="16" type="ORF">DCHRY22_LOCUS1245</name>
</gene>
<comment type="cofactor">
    <cofactor evidence="1">
        <name>Mn(2+)</name>
        <dbReference type="ChEBI" id="CHEBI:29035"/>
    </cofactor>
</comment>
<evidence type="ECO:0000256" key="5">
    <source>
        <dbReference type="ARBA" id="ARBA00022679"/>
    </source>
</evidence>
<evidence type="ECO:0000256" key="1">
    <source>
        <dbReference type="ARBA" id="ARBA00001936"/>
    </source>
</evidence>
<comment type="subcellular location">
    <subcellularLocation>
        <location evidence="2">Golgi apparatus membrane</location>
        <topology evidence="2">Single-pass type II membrane protein</topology>
    </subcellularLocation>
</comment>
<proteinExistence type="predicted"/>
<evidence type="ECO:0000256" key="7">
    <source>
        <dbReference type="ARBA" id="ARBA00022723"/>
    </source>
</evidence>
<keyword evidence="4" id="KW-0328">Glycosyltransferase</keyword>
<reference evidence="16" key="1">
    <citation type="submission" date="2021-09" db="EMBL/GenBank/DDBJ databases">
        <authorList>
            <person name="Martin H S."/>
        </authorList>
    </citation>
    <scope>NUCLEOTIDE SEQUENCE</scope>
</reference>
<evidence type="ECO:0000256" key="11">
    <source>
        <dbReference type="ARBA" id="ARBA00023136"/>
    </source>
</evidence>
<feature type="disulfide bond" evidence="15">
    <location>
        <begin position="35"/>
        <end position="133"/>
    </location>
</feature>
<evidence type="ECO:0000256" key="13">
    <source>
        <dbReference type="ARBA" id="ARBA00023180"/>
    </source>
</evidence>
<accession>A0A8J2VY03</accession>
<evidence type="ECO:0000256" key="12">
    <source>
        <dbReference type="ARBA" id="ARBA00023157"/>
    </source>
</evidence>
<dbReference type="EMBL" id="CAKASE010000043">
    <property type="protein sequence ID" value="CAG9559374.1"/>
    <property type="molecule type" value="Genomic_DNA"/>
</dbReference>
<comment type="caution">
    <text evidence="16">The sequence shown here is derived from an EMBL/GenBank/DDBJ whole genome shotgun (WGS) entry which is preliminary data.</text>
</comment>
<evidence type="ECO:0000313" key="16">
    <source>
        <dbReference type="EMBL" id="CAG9559374.1"/>
    </source>
</evidence>
<keyword evidence="6" id="KW-0812">Transmembrane</keyword>
<keyword evidence="7" id="KW-0479">Metal-binding</keyword>
<keyword evidence="11" id="KW-0472">Membrane</keyword>
<dbReference type="OrthoDB" id="6924586at2759"/>
<dbReference type="GO" id="GO:0006487">
    <property type="term" value="P:protein N-linked glycosylation"/>
    <property type="evidence" value="ECO:0007669"/>
    <property type="project" value="TreeGrafter"/>
</dbReference>